<keyword evidence="3 10" id="KW-0285">Flavoprotein</keyword>
<keyword evidence="12" id="KW-1003">Cell membrane</keyword>
<evidence type="ECO:0000256" key="6">
    <source>
        <dbReference type="ARBA" id="ARBA00022827"/>
    </source>
</evidence>
<dbReference type="Pfam" id="PF02424">
    <property type="entry name" value="ApbE"/>
    <property type="match status" value="1"/>
</dbReference>
<keyword evidence="12 13" id="KW-0449">Lipoprotein</keyword>
<dbReference type="PROSITE" id="PS51257">
    <property type="entry name" value="PROKAR_LIPOPROTEIN"/>
    <property type="match status" value="1"/>
</dbReference>
<evidence type="ECO:0000256" key="8">
    <source>
        <dbReference type="ARBA" id="ARBA00031306"/>
    </source>
</evidence>
<evidence type="ECO:0000256" key="5">
    <source>
        <dbReference type="ARBA" id="ARBA00022723"/>
    </source>
</evidence>
<keyword evidence="7 10" id="KW-0460">Magnesium</keyword>
<sequence>MKKLLSLFGCLFLLSCADDPGYTLNQNSGGALGTSYNIAYFTKEKLDLQREIDSVFKVINQSMSTYQRDSDISRINAGDSTVVVDQMFREVFSLSKEVYEATGGAFDPTVGILVNAWGFGPGKAMELDSTEVDSLMQYVGFGKVALKDDNTIYKQDEQIYFDFNAIAKGYAIDRLALVLDQKGISDYLVEVGGEIVARGRNINKDKPWVVGIDDPQVTGERALKKAVALTDRALASSGNYRKFRVDSVSGKKFVHTIDPKTGFTKDSNVLAATVIAENCATADAYATALMAMELENSKMLLEGQDGLEAYIIYLDKNGDTREFMTPGFREIVVEL</sequence>
<keyword evidence="5 10" id="KW-0479">Metal-binding</keyword>
<protein>
    <recommendedName>
        <fullName evidence="2 10">FAD:protein FMN transferase</fullName>
        <ecNumber evidence="1 10">2.7.1.180</ecNumber>
    </recommendedName>
    <alternativeName>
        <fullName evidence="8 10">Flavin transferase</fullName>
    </alternativeName>
</protein>
<dbReference type="InterPro" id="IPR003374">
    <property type="entry name" value="ApbE-like_sf"/>
</dbReference>
<evidence type="ECO:0000313" key="13">
    <source>
        <dbReference type="EMBL" id="TDQ30718.1"/>
    </source>
</evidence>
<feature type="binding site" evidence="11">
    <location>
        <position position="283"/>
    </location>
    <ligand>
        <name>Mg(2+)</name>
        <dbReference type="ChEBI" id="CHEBI:18420"/>
    </ligand>
</feature>
<feature type="binding site" evidence="11">
    <location>
        <position position="287"/>
    </location>
    <ligand>
        <name>Mg(2+)</name>
        <dbReference type="ChEBI" id="CHEBI:18420"/>
    </ligand>
</feature>
<comment type="cofactor">
    <cofactor evidence="11">
        <name>Mg(2+)</name>
        <dbReference type="ChEBI" id="CHEBI:18420"/>
    </cofactor>
    <cofactor evidence="11">
        <name>Mn(2+)</name>
        <dbReference type="ChEBI" id="CHEBI:29035"/>
    </cofactor>
    <text evidence="11">Magnesium. Can also use manganese.</text>
</comment>
<dbReference type="SUPFAM" id="SSF143631">
    <property type="entry name" value="ApbE-like"/>
    <property type="match status" value="1"/>
</dbReference>
<dbReference type="PANTHER" id="PTHR30040">
    <property type="entry name" value="THIAMINE BIOSYNTHESIS LIPOPROTEIN APBE"/>
    <property type="match status" value="1"/>
</dbReference>
<feature type="binding site" evidence="11">
    <location>
        <position position="165"/>
    </location>
    <ligand>
        <name>Mg(2+)</name>
        <dbReference type="ChEBI" id="CHEBI:18420"/>
    </ligand>
</feature>
<keyword evidence="12" id="KW-0732">Signal</keyword>
<dbReference type="GO" id="GO:0046872">
    <property type="term" value="F:metal ion binding"/>
    <property type="evidence" value="ECO:0007669"/>
    <property type="project" value="UniProtKB-UniRule"/>
</dbReference>
<dbReference type="PANTHER" id="PTHR30040:SF2">
    <property type="entry name" value="FAD:PROTEIN FMN TRANSFERASE"/>
    <property type="match status" value="1"/>
</dbReference>
<evidence type="ECO:0000256" key="1">
    <source>
        <dbReference type="ARBA" id="ARBA00011955"/>
    </source>
</evidence>
<comment type="function">
    <text evidence="12">Flavin transferase that catalyzes the transfer of the FMN moiety of FAD and its covalent binding to the hydroxyl group of a threonine residue in a target flavoprotein.</text>
</comment>
<dbReference type="EMBL" id="SNYI01000002">
    <property type="protein sequence ID" value="TDQ30718.1"/>
    <property type="molecule type" value="Genomic_DNA"/>
</dbReference>
<dbReference type="EC" id="2.7.1.180" evidence="1 10"/>
<dbReference type="OrthoDB" id="9778595at2"/>
<keyword evidence="12" id="KW-0997">Cell inner membrane</keyword>
<dbReference type="Gene3D" id="3.10.520.10">
    <property type="entry name" value="ApbE-like domains"/>
    <property type="match status" value="1"/>
</dbReference>
<comment type="subcellular location">
    <subcellularLocation>
        <location evidence="12">Cell inner membrane</location>
        <topology evidence="12">Lipid-anchor</topology>
        <orientation evidence="12">Periplasmic side</orientation>
    </subcellularLocation>
</comment>
<evidence type="ECO:0000256" key="11">
    <source>
        <dbReference type="PIRSR" id="PIRSR006268-2"/>
    </source>
</evidence>
<dbReference type="InterPro" id="IPR024932">
    <property type="entry name" value="ApbE"/>
</dbReference>
<evidence type="ECO:0000256" key="4">
    <source>
        <dbReference type="ARBA" id="ARBA00022679"/>
    </source>
</evidence>
<dbReference type="Proteomes" id="UP000295468">
    <property type="component" value="Unassembled WGS sequence"/>
</dbReference>
<name>A0A4R6TLP0_9FLAO</name>
<evidence type="ECO:0000256" key="3">
    <source>
        <dbReference type="ARBA" id="ARBA00022630"/>
    </source>
</evidence>
<comment type="catalytic activity">
    <reaction evidence="9 10 12">
        <text>L-threonyl-[protein] + FAD = FMN-L-threonyl-[protein] + AMP + H(+)</text>
        <dbReference type="Rhea" id="RHEA:36847"/>
        <dbReference type="Rhea" id="RHEA-COMP:11060"/>
        <dbReference type="Rhea" id="RHEA-COMP:11061"/>
        <dbReference type="ChEBI" id="CHEBI:15378"/>
        <dbReference type="ChEBI" id="CHEBI:30013"/>
        <dbReference type="ChEBI" id="CHEBI:57692"/>
        <dbReference type="ChEBI" id="CHEBI:74257"/>
        <dbReference type="ChEBI" id="CHEBI:456215"/>
        <dbReference type="EC" id="2.7.1.180"/>
    </reaction>
</comment>
<dbReference type="GO" id="GO:0016740">
    <property type="term" value="F:transferase activity"/>
    <property type="evidence" value="ECO:0007669"/>
    <property type="project" value="UniProtKB-UniRule"/>
</dbReference>
<evidence type="ECO:0000313" key="14">
    <source>
        <dbReference type="Proteomes" id="UP000295468"/>
    </source>
</evidence>
<reference evidence="13 14" key="1">
    <citation type="submission" date="2019-03" db="EMBL/GenBank/DDBJ databases">
        <title>Genomic Encyclopedia of Archaeal and Bacterial Type Strains, Phase II (KMG-II): from individual species to whole genera.</title>
        <authorList>
            <person name="Goeker M."/>
        </authorList>
    </citation>
    <scope>NUCLEOTIDE SEQUENCE [LARGE SCALE GENOMIC DNA]</scope>
    <source>
        <strain evidence="13 14">DSM 18435</strain>
    </source>
</reference>
<dbReference type="GO" id="GO:0005886">
    <property type="term" value="C:plasma membrane"/>
    <property type="evidence" value="ECO:0007669"/>
    <property type="project" value="UniProtKB-SubCell"/>
</dbReference>
<evidence type="ECO:0000256" key="7">
    <source>
        <dbReference type="ARBA" id="ARBA00022842"/>
    </source>
</evidence>
<feature type="signal peptide" evidence="12">
    <location>
        <begin position="1"/>
        <end position="17"/>
    </location>
</feature>
<evidence type="ECO:0000256" key="10">
    <source>
        <dbReference type="PIRNR" id="PIRNR006268"/>
    </source>
</evidence>
<comment type="similarity">
    <text evidence="10 12">Belongs to the ApbE family.</text>
</comment>
<evidence type="ECO:0000256" key="12">
    <source>
        <dbReference type="RuleBase" id="RU363002"/>
    </source>
</evidence>
<evidence type="ECO:0000256" key="9">
    <source>
        <dbReference type="ARBA" id="ARBA00048540"/>
    </source>
</evidence>
<accession>A0A4R6TLP0</accession>
<dbReference type="AlphaFoldDB" id="A0A4R6TLP0"/>
<dbReference type="RefSeq" id="WP_133643606.1">
    <property type="nucleotide sequence ID" value="NZ_SNYI01000002.1"/>
</dbReference>
<dbReference type="PIRSF" id="PIRSF006268">
    <property type="entry name" value="ApbE"/>
    <property type="match status" value="1"/>
</dbReference>
<keyword evidence="14" id="KW-1185">Reference proteome</keyword>
<evidence type="ECO:0000256" key="2">
    <source>
        <dbReference type="ARBA" id="ARBA00016337"/>
    </source>
</evidence>
<proteinExistence type="inferred from homology"/>
<keyword evidence="6 10" id="KW-0274">FAD</keyword>
<comment type="caution">
    <text evidence="13">The sequence shown here is derived from an EMBL/GenBank/DDBJ whole genome shotgun (WGS) entry which is preliminary data.</text>
</comment>
<keyword evidence="4 10" id="KW-0808">Transferase</keyword>
<gene>
    <name evidence="13" type="ORF">CLV82_1407</name>
</gene>
<organism evidence="13 14">
    <name type="scientific">Zeaxanthinibacter enoshimensis</name>
    <dbReference type="NCBI Taxonomy" id="392009"/>
    <lineage>
        <taxon>Bacteria</taxon>
        <taxon>Pseudomonadati</taxon>
        <taxon>Bacteroidota</taxon>
        <taxon>Flavobacteriia</taxon>
        <taxon>Flavobacteriales</taxon>
        <taxon>Flavobacteriaceae</taxon>
        <taxon>Zeaxanthinibacter</taxon>
    </lineage>
</organism>
<keyword evidence="12" id="KW-0472">Membrane</keyword>
<feature type="chain" id="PRO_5021040049" description="FAD:protein FMN transferase" evidence="12">
    <location>
        <begin position="18"/>
        <end position="335"/>
    </location>
</feature>